<evidence type="ECO:0000313" key="5">
    <source>
        <dbReference type="EMBL" id="RXH92346.1"/>
    </source>
</evidence>
<feature type="region of interest" description="Disordered" evidence="4">
    <location>
        <begin position="94"/>
        <end position="136"/>
    </location>
</feature>
<comment type="similarity">
    <text evidence="2">Belongs to the SLX9 family.</text>
</comment>
<dbReference type="AlphaFoldDB" id="A0A498JB36"/>
<evidence type="ECO:0000256" key="1">
    <source>
        <dbReference type="ARBA" id="ARBA00004604"/>
    </source>
</evidence>
<dbReference type="STRING" id="3750.A0A498JB36"/>
<dbReference type="GO" id="GO:0030688">
    <property type="term" value="C:preribosome, small subunit precursor"/>
    <property type="evidence" value="ECO:0007669"/>
    <property type="project" value="InterPro"/>
</dbReference>
<evidence type="ECO:0000313" key="6">
    <source>
        <dbReference type="Proteomes" id="UP000290289"/>
    </source>
</evidence>
<gene>
    <name evidence="5" type="ORF">DVH24_033242</name>
</gene>
<name>A0A498JB36_MALDO</name>
<accession>A0A498JB36</accession>
<dbReference type="GO" id="GO:0005730">
    <property type="term" value="C:nucleolus"/>
    <property type="evidence" value="ECO:0007669"/>
    <property type="project" value="UniProtKB-SubCell"/>
</dbReference>
<dbReference type="GO" id="GO:0030686">
    <property type="term" value="C:90S preribosome"/>
    <property type="evidence" value="ECO:0007669"/>
    <property type="project" value="InterPro"/>
</dbReference>
<dbReference type="GO" id="GO:0000462">
    <property type="term" value="P:maturation of SSU-rRNA from tricistronic rRNA transcript (SSU-rRNA, 5.8S rRNA, LSU-rRNA)"/>
    <property type="evidence" value="ECO:0007669"/>
    <property type="project" value="InterPro"/>
</dbReference>
<dbReference type="EMBL" id="RDQH01000334">
    <property type="protein sequence ID" value="RXH92346.1"/>
    <property type="molecule type" value="Genomic_DNA"/>
</dbReference>
<keyword evidence="3" id="KW-0539">Nucleus</keyword>
<feature type="compositionally biased region" description="Basic residues" evidence="4">
    <location>
        <begin position="109"/>
        <end position="126"/>
    </location>
</feature>
<organism evidence="5 6">
    <name type="scientific">Malus domestica</name>
    <name type="common">Apple</name>
    <name type="synonym">Pyrus malus</name>
    <dbReference type="NCBI Taxonomy" id="3750"/>
    <lineage>
        <taxon>Eukaryota</taxon>
        <taxon>Viridiplantae</taxon>
        <taxon>Streptophyta</taxon>
        <taxon>Embryophyta</taxon>
        <taxon>Tracheophyta</taxon>
        <taxon>Spermatophyta</taxon>
        <taxon>Magnoliopsida</taxon>
        <taxon>eudicotyledons</taxon>
        <taxon>Gunneridae</taxon>
        <taxon>Pentapetalae</taxon>
        <taxon>rosids</taxon>
        <taxon>fabids</taxon>
        <taxon>Rosales</taxon>
        <taxon>Rosaceae</taxon>
        <taxon>Amygdaloideae</taxon>
        <taxon>Maleae</taxon>
        <taxon>Malus</taxon>
    </lineage>
</organism>
<evidence type="ECO:0000256" key="3">
    <source>
        <dbReference type="ARBA" id="ARBA00023242"/>
    </source>
</evidence>
<evidence type="ECO:0008006" key="7">
    <source>
        <dbReference type="Google" id="ProtNLM"/>
    </source>
</evidence>
<comment type="caution">
    <text evidence="5">The sequence shown here is derived from an EMBL/GenBank/DDBJ whole genome shotgun (WGS) entry which is preliminary data.</text>
</comment>
<evidence type="ECO:0000256" key="4">
    <source>
        <dbReference type="SAM" id="MobiDB-lite"/>
    </source>
</evidence>
<reference evidence="5 6" key="1">
    <citation type="submission" date="2018-10" db="EMBL/GenBank/DDBJ databases">
        <title>A high-quality apple genome assembly.</title>
        <authorList>
            <person name="Hu J."/>
        </authorList>
    </citation>
    <scope>NUCLEOTIDE SEQUENCE [LARGE SCALE GENOMIC DNA]</scope>
    <source>
        <strain evidence="6">cv. HFTH1</strain>
        <tissue evidence="5">Young leaf</tissue>
    </source>
</reference>
<comment type="subcellular location">
    <subcellularLocation>
        <location evidence="1">Nucleus</location>
        <location evidence="1">Nucleolus</location>
    </subcellularLocation>
</comment>
<dbReference type="Pfam" id="PF15341">
    <property type="entry name" value="SLX9"/>
    <property type="match status" value="1"/>
</dbReference>
<proteinExistence type="inferred from homology"/>
<protein>
    <recommendedName>
        <fullName evidence="7">Ribosome biogenesis protein slx9-like</fullName>
    </recommendedName>
</protein>
<dbReference type="PANTHER" id="PTHR31109:SF2">
    <property type="entry name" value="RIBOSOME BIOGENESIS PROTEIN SLX9 HOMOLOG"/>
    <property type="match status" value="1"/>
</dbReference>
<dbReference type="InterPro" id="IPR028160">
    <property type="entry name" value="Slx9-like"/>
</dbReference>
<dbReference type="Proteomes" id="UP000290289">
    <property type="component" value="Chromosome 8"/>
</dbReference>
<evidence type="ECO:0000256" key="2">
    <source>
        <dbReference type="ARBA" id="ARBA00011022"/>
    </source>
</evidence>
<keyword evidence="6" id="KW-1185">Reference proteome</keyword>
<dbReference type="PANTHER" id="PTHR31109">
    <property type="entry name" value="PROTEIN FAM207A"/>
    <property type="match status" value="1"/>
</dbReference>
<sequence length="136" mass="15268">MNNAKVRDAVSSLGAQKAIVKKKRLRSRQKKLKAYDLSSFSEFLPELKEKRPTPASELKINCKSKKKLVLKEGKQLTTVLNHPTFKPNPLAAIHQHLQSTRPVVDGKPVKRKNKSGSKKRKEKKSKASVGPQAMDM</sequence>